<keyword evidence="3" id="KW-0285">Flavoprotein</keyword>
<dbReference type="InterPro" id="IPR013786">
    <property type="entry name" value="AcylCoA_DH/ox_N"/>
</dbReference>
<evidence type="ECO:0000313" key="9">
    <source>
        <dbReference type="Proteomes" id="UP000608154"/>
    </source>
</evidence>
<comment type="caution">
    <text evidence="8">The sequence shown here is derived from an EMBL/GenBank/DDBJ whole genome shotgun (WGS) entry which is preliminary data.</text>
</comment>
<dbReference type="Gene3D" id="1.10.540.10">
    <property type="entry name" value="Acyl-CoA dehydrogenase/oxidase, N-terminal domain"/>
    <property type="match status" value="1"/>
</dbReference>
<organism evidence="8 9">
    <name type="scientific">Novosphingobium endophyticum</name>
    <dbReference type="NCBI Taxonomy" id="1955250"/>
    <lineage>
        <taxon>Bacteria</taxon>
        <taxon>Pseudomonadati</taxon>
        <taxon>Pseudomonadota</taxon>
        <taxon>Alphaproteobacteria</taxon>
        <taxon>Sphingomonadales</taxon>
        <taxon>Sphingomonadaceae</taxon>
        <taxon>Novosphingobium</taxon>
    </lineage>
</organism>
<keyword evidence="5" id="KW-0560">Oxidoreductase</keyword>
<name>A0A916TUF1_9SPHN</name>
<evidence type="ECO:0000259" key="6">
    <source>
        <dbReference type="Pfam" id="PF00441"/>
    </source>
</evidence>
<keyword evidence="4" id="KW-0274">FAD</keyword>
<comment type="cofactor">
    <cofactor evidence="1">
        <name>FAD</name>
        <dbReference type="ChEBI" id="CHEBI:57692"/>
    </cofactor>
</comment>
<accession>A0A916TUF1</accession>
<dbReference type="PANTHER" id="PTHR43884:SF20">
    <property type="entry name" value="ACYL-COA DEHYDROGENASE FADE28"/>
    <property type="match status" value="1"/>
</dbReference>
<feature type="domain" description="Acyl-CoA dehydrogenase/oxidase C-terminal" evidence="6">
    <location>
        <begin position="157"/>
        <end position="294"/>
    </location>
</feature>
<dbReference type="Gene3D" id="1.20.140.10">
    <property type="entry name" value="Butyryl-CoA Dehydrogenase, subunit A, domain 3"/>
    <property type="match status" value="1"/>
</dbReference>
<dbReference type="SUPFAM" id="SSF47203">
    <property type="entry name" value="Acyl-CoA dehydrogenase C-terminal domain-like"/>
    <property type="match status" value="1"/>
</dbReference>
<feature type="domain" description="Acyl-CoA dehydrogenase/oxidase N-terminal" evidence="7">
    <location>
        <begin position="6"/>
        <end position="83"/>
    </location>
</feature>
<evidence type="ECO:0000256" key="5">
    <source>
        <dbReference type="ARBA" id="ARBA00023002"/>
    </source>
</evidence>
<proteinExistence type="inferred from homology"/>
<sequence>MDFRFTEDQLTLAEGVRDYLEGTHGPEVLRRLDEQGARDPAIWQGLVEMGLPGLMVPEEQGGLGLGLVEAAMIAVECGRACLAEPLVDVAFVMAPWLAAKGETGSLAAIVAGEERPLPVHAINPWVADGEGEALRSVDPLRQLAVVPAKVSDDPHLLDLGALMSAAQLVGLADAMLVQATEYAKVRTQFGQPIGAFQAIKHQLASCAVAIEFAKPVLWRAAKALNDGVESAPVHVSHTKLAATDAAFLTAETAIQVHGAMGYTYEVDLHFWMKRTWALGGAWGDRAFHVARIDRAVIGDADREPTLAIGPDHTFA</sequence>
<dbReference type="InterPro" id="IPR009100">
    <property type="entry name" value="AcylCoA_DH/oxidase_NM_dom_sf"/>
</dbReference>
<dbReference type="InterPro" id="IPR009075">
    <property type="entry name" value="AcylCo_DH/oxidase_C"/>
</dbReference>
<evidence type="ECO:0000256" key="3">
    <source>
        <dbReference type="ARBA" id="ARBA00022630"/>
    </source>
</evidence>
<reference evidence="8" key="1">
    <citation type="journal article" date="2014" name="Int. J. Syst. Evol. Microbiol.">
        <title>Complete genome sequence of Corynebacterium casei LMG S-19264T (=DSM 44701T), isolated from a smear-ripened cheese.</title>
        <authorList>
            <consortium name="US DOE Joint Genome Institute (JGI-PGF)"/>
            <person name="Walter F."/>
            <person name="Albersmeier A."/>
            <person name="Kalinowski J."/>
            <person name="Ruckert C."/>
        </authorList>
    </citation>
    <scope>NUCLEOTIDE SEQUENCE</scope>
    <source>
        <strain evidence="8">CGMCC 1.15095</strain>
    </source>
</reference>
<dbReference type="RefSeq" id="WP_188772077.1">
    <property type="nucleotide sequence ID" value="NZ_BMHK01000018.1"/>
</dbReference>
<dbReference type="PANTHER" id="PTHR43884">
    <property type="entry name" value="ACYL-COA DEHYDROGENASE"/>
    <property type="match status" value="1"/>
</dbReference>
<dbReference type="SUPFAM" id="SSF56645">
    <property type="entry name" value="Acyl-CoA dehydrogenase NM domain-like"/>
    <property type="match status" value="1"/>
</dbReference>
<evidence type="ECO:0000259" key="7">
    <source>
        <dbReference type="Pfam" id="PF02771"/>
    </source>
</evidence>
<evidence type="ECO:0000256" key="2">
    <source>
        <dbReference type="ARBA" id="ARBA00009347"/>
    </source>
</evidence>
<dbReference type="Pfam" id="PF00441">
    <property type="entry name" value="Acyl-CoA_dh_1"/>
    <property type="match status" value="1"/>
</dbReference>
<dbReference type="InterPro" id="IPR036250">
    <property type="entry name" value="AcylCo_DH-like_C"/>
</dbReference>
<keyword evidence="9" id="KW-1185">Reference proteome</keyword>
<protein>
    <submittedName>
        <fullName evidence="8">Acyl-CoA dehydrogenase</fullName>
    </submittedName>
</protein>
<gene>
    <name evidence="8" type="ORF">GCM10011494_27070</name>
</gene>
<dbReference type="EMBL" id="BMHK01000018">
    <property type="protein sequence ID" value="GGC06972.1"/>
    <property type="molecule type" value="Genomic_DNA"/>
</dbReference>
<dbReference type="AlphaFoldDB" id="A0A916TUF1"/>
<evidence type="ECO:0000256" key="1">
    <source>
        <dbReference type="ARBA" id="ARBA00001974"/>
    </source>
</evidence>
<reference evidence="8" key="2">
    <citation type="submission" date="2020-09" db="EMBL/GenBank/DDBJ databases">
        <authorList>
            <person name="Sun Q."/>
            <person name="Zhou Y."/>
        </authorList>
    </citation>
    <scope>NUCLEOTIDE SEQUENCE</scope>
    <source>
        <strain evidence="8">CGMCC 1.15095</strain>
    </source>
</reference>
<dbReference type="GO" id="GO:0050660">
    <property type="term" value="F:flavin adenine dinucleotide binding"/>
    <property type="evidence" value="ECO:0007669"/>
    <property type="project" value="InterPro"/>
</dbReference>
<evidence type="ECO:0000313" key="8">
    <source>
        <dbReference type="EMBL" id="GGC06972.1"/>
    </source>
</evidence>
<dbReference type="GO" id="GO:0003995">
    <property type="term" value="F:acyl-CoA dehydrogenase activity"/>
    <property type="evidence" value="ECO:0007669"/>
    <property type="project" value="TreeGrafter"/>
</dbReference>
<dbReference type="Proteomes" id="UP000608154">
    <property type="component" value="Unassembled WGS sequence"/>
</dbReference>
<dbReference type="Pfam" id="PF02771">
    <property type="entry name" value="Acyl-CoA_dh_N"/>
    <property type="match status" value="1"/>
</dbReference>
<evidence type="ECO:0000256" key="4">
    <source>
        <dbReference type="ARBA" id="ARBA00022827"/>
    </source>
</evidence>
<dbReference type="InterPro" id="IPR037069">
    <property type="entry name" value="AcylCoA_DH/ox_N_sf"/>
</dbReference>
<comment type="similarity">
    <text evidence="2">Belongs to the acyl-CoA dehydrogenase family.</text>
</comment>